<evidence type="ECO:0000256" key="5">
    <source>
        <dbReference type="ARBA" id="ARBA00022475"/>
    </source>
</evidence>
<keyword evidence="10 12" id="KW-0472">Membrane</keyword>
<gene>
    <name evidence="17" type="ORF">EDC23_0479</name>
</gene>
<dbReference type="Pfam" id="PF18075">
    <property type="entry name" value="FtsX_ECD"/>
    <property type="match status" value="1"/>
</dbReference>
<evidence type="ECO:0000259" key="16">
    <source>
        <dbReference type="Pfam" id="PF18075"/>
    </source>
</evidence>
<feature type="domain" description="ABC3 transporter permease C-terminal" evidence="15">
    <location>
        <begin position="209"/>
        <end position="326"/>
    </location>
</feature>
<organism evidence="17 18">
    <name type="scientific">Thiohalophilus thiocyanatoxydans</name>
    <dbReference type="NCBI Taxonomy" id="381308"/>
    <lineage>
        <taxon>Bacteria</taxon>
        <taxon>Pseudomonadati</taxon>
        <taxon>Pseudomonadota</taxon>
        <taxon>Gammaproteobacteria</taxon>
        <taxon>Thiohalomonadales</taxon>
        <taxon>Thiohalophilaceae</taxon>
        <taxon>Thiohalophilus</taxon>
    </lineage>
</organism>
<evidence type="ECO:0000256" key="6">
    <source>
        <dbReference type="ARBA" id="ARBA00022519"/>
    </source>
</evidence>
<dbReference type="InterPro" id="IPR040690">
    <property type="entry name" value="FtsX_ECD"/>
</dbReference>
<dbReference type="AlphaFoldDB" id="A0A4R8J1C1"/>
<reference evidence="17 18" key="1">
    <citation type="submission" date="2019-03" db="EMBL/GenBank/DDBJ databases">
        <title>Genomic Encyclopedia of Type Strains, Phase IV (KMG-IV): sequencing the most valuable type-strain genomes for metagenomic binning, comparative biology and taxonomic classification.</title>
        <authorList>
            <person name="Goeker M."/>
        </authorList>
    </citation>
    <scope>NUCLEOTIDE SEQUENCE [LARGE SCALE GENOMIC DNA]</scope>
    <source>
        <strain evidence="17 18">DSM 16326</strain>
    </source>
</reference>
<dbReference type="GO" id="GO:0032153">
    <property type="term" value="C:cell division site"/>
    <property type="evidence" value="ECO:0007669"/>
    <property type="project" value="TreeGrafter"/>
</dbReference>
<evidence type="ECO:0000256" key="1">
    <source>
        <dbReference type="ARBA" id="ARBA00004429"/>
    </source>
</evidence>
<evidence type="ECO:0000259" key="15">
    <source>
        <dbReference type="Pfam" id="PF02687"/>
    </source>
</evidence>
<evidence type="ECO:0000256" key="2">
    <source>
        <dbReference type="ARBA" id="ARBA00007379"/>
    </source>
</evidence>
<comment type="function">
    <text evidence="12">Part of the ABC transporter FtsEX involved in cellular division.</text>
</comment>
<keyword evidence="5 12" id="KW-1003">Cell membrane</keyword>
<keyword evidence="18" id="KW-1185">Reference proteome</keyword>
<evidence type="ECO:0000256" key="3">
    <source>
        <dbReference type="ARBA" id="ARBA00011160"/>
    </source>
</evidence>
<dbReference type="OrthoDB" id="9813411at2"/>
<evidence type="ECO:0000256" key="13">
    <source>
        <dbReference type="SAM" id="MobiDB-lite"/>
    </source>
</evidence>
<evidence type="ECO:0000256" key="10">
    <source>
        <dbReference type="ARBA" id="ARBA00023136"/>
    </source>
</evidence>
<accession>A0A4R8J1C1</accession>
<feature type="transmembrane region" description="Helical" evidence="14">
    <location>
        <begin position="259"/>
        <end position="280"/>
    </location>
</feature>
<dbReference type="Proteomes" id="UP000294914">
    <property type="component" value="Unassembled WGS sequence"/>
</dbReference>
<protein>
    <recommendedName>
        <fullName evidence="4 12">Cell division protein FtsX</fullName>
    </recommendedName>
</protein>
<keyword evidence="7 12" id="KW-0132">Cell division</keyword>
<comment type="subcellular location">
    <subcellularLocation>
        <location evidence="1">Cell inner membrane</location>
        <topology evidence="1">Multi-pass membrane protein</topology>
    </subcellularLocation>
</comment>
<feature type="transmembrane region" description="Helical" evidence="14">
    <location>
        <begin position="206"/>
        <end position="226"/>
    </location>
</feature>
<dbReference type="InterPro" id="IPR003838">
    <property type="entry name" value="ABC3_permease_C"/>
</dbReference>
<dbReference type="EMBL" id="SOQX01000001">
    <property type="protein sequence ID" value="TDY04107.1"/>
    <property type="molecule type" value="Genomic_DNA"/>
</dbReference>
<dbReference type="GO" id="GO:0005886">
    <property type="term" value="C:plasma membrane"/>
    <property type="evidence" value="ECO:0007669"/>
    <property type="project" value="UniProtKB-SubCell"/>
</dbReference>
<proteinExistence type="inferred from homology"/>
<dbReference type="NCBIfam" id="TIGR00439">
    <property type="entry name" value="FtsX_Gneg"/>
    <property type="match status" value="1"/>
</dbReference>
<keyword evidence="9 14" id="KW-1133">Transmembrane helix</keyword>
<dbReference type="PANTHER" id="PTHR47755">
    <property type="entry name" value="CELL DIVISION PROTEIN FTSX"/>
    <property type="match status" value="1"/>
</dbReference>
<dbReference type="Pfam" id="PF02687">
    <property type="entry name" value="FtsX"/>
    <property type="match status" value="1"/>
</dbReference>
<dbReference type="RefSeq" id="WP_134080725.1">
    <property type="nucleotide sequence ID" value="NZ_SOQX01000001.1"/>
</dbReference>
<dbReference type="InterPro" id="IPR004513">
    <property type="entry name" value="FtsX"/>
</dbReference>
<dbReference type="Gene3D" id="3.30.70.3040">
    <property type="match status" value="1"/>
</dbReference>
<comment type="subunit">
    <text evidence="3">Forms a membrane-associated complex with FtsE.</text>
</comment>
<comment type="similarity">
    <text evidence="2 12">Belongs to the ABC-4 integral membrane protein family. FtsX subfamily.</text>
</comment>
<evidence type="ECO:0000256" key="11">
    <source>
        <dbReference type="ARBA" id="ARBA00023306"/>
    </source>
</evidence>
<feature type="transmembrane region" description="Helical" evidence="14">
    <location>
        <begin position="300"/>
        <end position="324"/>
    </location>
</feature>
<keyword evidence="6 12" id="KW-0997">Cell inner membrane</keyword>
<feature type="region of interest" description="Disordered" evidence="13">
    <location>
        <begin position="1"/>
        <end position="23"/>
    </location>
</feature>
<evidence type="ECO:0000313" key="17">
    <source>
        <dbReference type="EMBL" id="TDY04107.1"/>
    </source>
</evidence>
<name>A0A4R8J1C1_9GAMM</name>
<keyword evidence="11 12" id="KW-0131">Cell cycle</keyword>
<dbReference type="InterPro" id="IPR047590">
    <property type="entry name" value="FtsX_proteobact-type"/>
</dbReference>
<evidence type="ECO:0000256" key="9">
    <source>
        <dbReference type="ARBA" id="ARBA00022989"/>
    </source>
</evidence>
<dbReference type="PANTHER" id="PTHR47755:SF1">
    <property type="entry name" value="CELL DIVISION PROTEIN FTSX"/>
    <property type="match status" value="1"/>
</dbReference>
<evidence type="ECO:0000256" key="14">
    <source>
        <dbReference type="SAM" id="Phobius"/>
    </source>
</evidence>
<evidence type="ECO:0000256" key="4">
    <source>
        <dbReference type="ARBA" id="ARBA00021907"/>
    </source>
</evidence>
<dbReference type="PIRSF" id="PIRSF003097">
    <property type="entry name" value="FtsX"/>
    <property type="match status" value="1"/>
</dbReference>
<feature type="compositionally biased region" description="Basic residues" evidence="13">
    <location>
        <begin position="1"/>
        <end position="17"/>
    </location>
</feature>
<comment type="caution">
    <text evidence="17">The sequence shown here is derived from an EMBL/GenBank/DDBJ whole genome shotgun (WGS) entry which is preliminary data.</text>
</comment>
<feature type="transmembrane region" description="Helical" evidence="14">
    <location>
        <begin position="56"/>
        <end position="77"/>
    </location>
</feature>
<sequence length="334" mass="37309">MRRTRHAQHKPRSRPRPARSESRRVGLAGRLKTHLLRHAQVFFYTLGQLSRRPTSLLMTAAVIGIALALPTGLHVVLKNAQQLSGGWDEASQISLFLQRGTADSQARRLVSQLEEHPRIRRVHYLSPEEALAEFQRLSGFGDALDTLEENPLPAVVVVQPRLQRNDPATTEALLDELREDPRVDLARLDVQWVKRLYAIMDILRQGVYVLASLLALAVLLVVGNTIRLAIQNRRDEIVIIKLIGGTDAFIRRPFLYTGFWYGLFGGIIAWLLVSISLWILNGPVQKLAALYQNSFTLTGLNTQTTVGLLISGILLGLVGSWIAVGRHLRDIEPG</sequence>
<evidence type="ECO:0000256" key="12">
    <source>
        <dbReference type="PIRNR" id="PIRNR003097"/>
    </source>
</evidence>
<keyword evidence="8 14" id="KW-0812">Transmembrane</keyword>
<evidence type="ECO:0000256" key="8">
    <source>
        <dbReference type="ARBA" id="ARBA00022692"/>
    </source>
</evidence>
<evidence type="ECO:0000256" key="7">
    <source>
        <dbReference type="ARBA" id="ARBA00022618"/>
    </source>
</evidence>
<feature type="domain" description="FtsX extracellular" evidence="16">
    <location>
        <begin position="92"/>
        <end position="184"/>
    </location>
</feature>
<evidence type="ECO:0000313" key="18">
    <source>
        <dbReference type="Proteomes" id="UP000294914"/>
    </source>
</evidence>
<dbReference type="GO" id="GO:0051301">
    <property type="term" value="P:cell division"/>
    <property type="evidence" value="ECO:0007669"/>
    <property type="project" value="UniProtKB-KW"/>
</dbReference>